<dbReference type="SUPFAM" id="SSF54786">
    <property type="entry name" value="YcfA/nrd intein domain"/>
    <property type="match status" value="1"/>
</dbReference>
<protein>
    <recommendedName>
        <fullName evidence="3">Addiction module toxin, HicA family</fullName>
    </recommendedName>
</protein>
<dbReference type="OrthoDB" id="286048at2"/>
<name>A0A0R1Y4N4_9LACO</name>
<keyword evidence="2" id="KW-1185">Reference proteome</keyword>
<evidence type="ECO:0008006" key="3">
    <source>
        <dbReference type="Google" id="ProtNLM"/>
    </source>
</evidence>
<dbReference type="AlphaFoldDB" id="A0A0R1Y4N4"/>
<organism evidence="1 2">
    <name type="scientific">Lactobacillus hamsteri DSM 5661 = JCM 6256</name>
    <dbReference type="NCBI Taxonomy" id="1423754"/>
    <lineage>
        <taxon>Bacteria</taxon>
        <taxon>Bacillati</taxon>
        <taxon>Bacillota</taxon>
        <taxon>Bacilli</taxon>
        <taxon>Lactobacillales</taxon>
        <taxon>Lactobacillaceae</taxon>
        <taxon>Lactobacillus</taxon>
    </lineage>
</organism>
<dbReference type="EMBL" id="AZGI01000087">
    <property type="protein sequence ID" value="KRM37320.1"/>
    <property type="molecule type" value="Genomic_DNA"/>
</dbReference>
<evidence type="ECO:0000313" key="2">
    <source>
        <dbReference type="Proteomes" id="UP000051223"/>
    </source>
</evidence>
<accession>A0A0R1Y4N4</accession>
<dbReference type="PATRIC" id="fig|1423754.3.peg.174"/>
<proteinExistence type="predicted"/>
<dbReference type="RefSeq" id="WP_025081260.1">
    <property type="nucleotide sequence ID" value="NZ_AZGI01000087.1"/>
</dbReference>
<evidence type="ECO:0000313" key="1">
    <source>
        <dbReference type="EMBL" id="KRM37320.1"/>
    </source>
</evidence>
<sequence length="69" mass="8089">MVKRRDIINDLKSKGMIIDEGKRNNRHAKIINPYNNLKAPLARHREISFFTVKALYKELGLDEPISLKR</sequence>
<dbReference type="Proteomes" id="UP000051223">
    <property type="component" value="Unassembled WGS sequence"/>
</dbReference>
<gene>
    <name evidence="1" type="ORF">FC39_GL000163</name>
</gene>
<reference evidence="1 2" key="1">
    <citation type="journal article" date="2015" name="Genome Announc.">
        <title>Expanding the biotechnology potential of lactobacilli through comparative genomics of 213 strains and associated genera.</title>
        <authorList>
            <person name="Sun Z."/>
            <person name="Harris H.M."/>
            <person name="McCann A."/>
            <person name="Guo C."/>
            <person name="Argimon S."/>
            <person name="Zhang W."/>
            <person name="Yang X."/>
            <person name="Jeffery I.B."/>
            <person name="Cooney J.C."/>
            <person name="Kagawa T.F."/>
            <person name="Liu W."/>
            <person name="Song Y."/>
            <person name="Salvetti E."/>
            <person name="Wrobel A."/>
            <person name="Rasinkangas P."/>
            <person name="Parkhill J."/>
            <person name="Rea M.C."/>
            <person name="O'Sullivan O."/>
            <person name="Ritari J."/>
            <person name="Douillard F.P."/>
            <person name="Paul Ross R."/>
            <person name="Yang R."/>
            <person name="Briner A.E."/>
            <person name="Felis G.E."/>
            <person name="de Vos W.M."/>
            <person name="Barrangou R."/>
            <person name="Klaenhammer T.R."/>
            <person name="Caufield P.W."/>
            <person name="Cui Y."/>
            <person name="Zhang H."/>
            <person name="O'Toole P.W."/>
        </authorList>
    </citation>
    <scope>NUCLEOTIDE SEQUENCE [LARGE SCALE GENOMIC DNA]</scope>
    <source>
        <strain evidence="1 2">DSM 5661</strain>
    </source>
</reference>
<comment type="caution">
    <text evidence="1">The sequence shown here is derived from an EMBL/GenBank/DDBJ whole genome shotgun (WGS) entry which is preliminary data.</text>
</comment>
<dbReference type="STRING" id="1423754.FC39_GL000163"/>